<dbReference type="PROSITE" id="PS50893">
    <property type="entry name" value="ABC_TRANSPORTER_2"/>
    <property type="match status" value="1"/>
</dbReference>
<keyword evidence="3" id="KW-0067">ATP-binding</keyword>
<dbReference type="PROSITE" id="PS00211">
    <property type="entry name" value="ABC_TRANSPORTER_1"/>
    <property type="match status" value="1"/>
</dbReference>
<dbReference type="CDD" id="cd03217">
    <property type="entry name" value="ABC_FeS_Assembly"/>
    <property type="match status" value="1"/>
</dbReference>
<dbReference type="NCBIfam" id="TIGR01978">
    <property type="entry name" value="sufC"/>
    <property type="match status" value="1"/>
</dbReference>
<feature type="domain" description="ABC transporter" evidence="4">
    <location>
        <begin position="7"/>
        <end position="247"/>
    </location>
</feature>
<evidence type="ECO:0000259" key="4">
    <source>
        <dbReference type="PROSITE" id="PS50893"/>
    </source>
</evidence>
<comment type="similarity">
    <text evidence="1">Belongs to the ABC transporter superfamily. Ycf16 family.</text>
</comment>
<comment type="caution">
    <text evidence="5">The sequence shown here is derived from an EMBL/GenBank/DDBJ whole genome shotgun (WGS) entry which is preliminary data.</text>
</comment>
<dbReference type="Gene3D" id="3.40.50.300">
    <property type="entry name" value="P-loop containing nucleotide triphosphate hydrolases"/>
    <property type="match status" value="1"/>
</dbReference>
<dbReference type="GO" id="GO:0005524">
    <property type="term" value="F:ATP binding"/>
    <property type="evidence" value="ECO:0007669"/>
    <property type="project" value="UniProtKB-KW"/>
</dbReference>
<dbReference type="InterPro" id="IPR003439">
    <property type="entry name" value="ABC_transporter-like_ATP-bd"/>
</dbReference>
<reference evidence="5 6" key="1">
    <citation type="journal article" date="2020" name="Biotechnol. Biofuels">
        <title>New insights from the biogas microbiome by comprehensive genome-resolved metagenomics of nearly 1600 species originating from multiple anaerobic digesters.</title>
        <authorList>
            <person name="Campanaro S."/>
            <person name="Treu L."/>
            <person name="Rodriguez-R L.M."/>
            <person name="Kovalovszki A."/>
            <person name="Ziels R.M."/>
            <person name="Maus I."/>
            <person name="Zhu X."/>
            <person name="Kougias P.G."/>
            <person name="Basile A."/>
            <person name="Luo G."/>
            <person name="Schluter A."/>
            <person name="Konstantinidis K.T."/>
            <person name="Angelidaki I."/>
        </authorList>
    </citation>
    <scope>NUCLEOTIDE SEQUENCE [LARGE SCALE GENOMIC DNA]</scope>
    <source>
        <strain evidence="5">AS27yjCOA_165</strain>
    </source>
</reference>
<dbReference type="InterPro" id="IPR017871">
    <property type="entry name" value="ABC_transporter-like_CS"/>
</dbReference>
<dbReference type="GO" id="GO:0016887">
    <property type="term" value="F:ATP hydrolysis activity"/>
    <property type="evidence" value="ECO:0007669"/>
    <property type="project" value="InterPro"/>
</dbReference>
<keyword evidence="2" id="KW-0547">Nucleotide-binding</keyword>
<proteinExistence type="inferred from homology"/>
<name>A0A7X9HHZ2_UNCKA</name>
<evidence type="ECO:0000256" key="2">
    <source>
        <dbReference type="ARBA" id="ARBA00022741"/>
    </source>
</evidence>
<dbReference type="PANTHER" id="PTHR43204">
    <property type="entry name" value="ABC TRANSPORTER I FAMILY MEMBER 6, CHLOROPLASTIC"/>
    <property type="match status" value="1"/>
</dbReference>
<protein>
    <submittedName>
        <fullName evidence="5">Fe-S cluster assembly ATPase SufC</fullName>
    </submittedName>
</protein>
<dbReference type="SUPFAM" id="SSF52540">
    <property type="entry name" value="P-loop containing nucleoside triphosphate hydrolases"/>
    <property type="match status" value="1"/>
</dbReference>
<dbReference type="InterPro" id="IPR003593">
    <property type="entry name" value="AAA+_ATPase"/>
</dbReference>
<dbReference type="SMART" id="SM00382">
    <property type="entry name" value="AAA"/>
    <property type="match status" value="1"/>
</dbReference>
<accession>A0A7X9HHZ2</accession>
<organism evidence="5 6">
    <name type="scientific">candidate division WWE3 bacterium</name>
    <dbReference type="NCBI Taxonomy" id="2053526"/>
    <lineage>
        <taxon>Bacteria</taxon>
        <taxon>Katanobacteria</taxon>
    </lineage>
</organism>
<evidence type="ECO:0000256" key="3">
    <source>
        <dbReference type="ARBA" id="ARBA00022840"/>
    </source>
</evidence>
<evidence type="ECO:0000256" key="1">
    <source>
        <dbReference type="ARBA" id="ARBA00006216"/>
    </source>
</evidence>
<sequence>MPNSALLDIVNLKVYISDKEILRGVNLQIFSGKTHALMGKNGSGKSTLAQILMGNPTYTVQSGNALFEGSEVLALEPEERAKAGMFLSFQYPSEVTGVNVGSFLRLIYNKRHEKPLSPIKFREYLKDKLELLNIKEDFLKRYLNEGFSGGEKKRMEMLQMLILEPKLAILDEVDSGLDVDAVKIVSKAVNYLKEKQGMTVLIITHYTRILKYIVPDYVHIMSDGNIVSTGTKELAHEIEEKGYDHLL</sequence>
<dbReference type="Pfam" id="PF00005">
    <property type="entry name" value="ABC_tran"/>
    <property type="match status" value="1"/>
</dbReference>
<evidence type="ECO:0000313" key="6">
    <source>
        <dbReference type="Proteomes" id="UP000526033"/>
    </source>
</evidence>
<dbReference type="Proteomes" id="UP000526033">
    <property type="component" value="Unassembled WGS sequence"/>
</dbReference>
<dbReference type="EMBL" id="JAAZNL010000026">
    <property type="protein sequence ID" value="NMB70089.1"/>
    <property type="molecule type" value="Genomic_DNA"/>
</dbReference>
<evidence type="ECO:0000313" key="5">
    <source>
        <dbReference type="EMBL" id="NMB70089.1"/>
    </source>
</evidence>
<dbReference type="PANTHER" id="PTHR43204:SF1">
    <property type="entry name" value="ABC TRANSPORTER I FAMILY MEMBER 6, CHLOROPLASTIC"/>
    <property type="match status" value="1"/>
</dbReference>
<dbReference type="InterPro" id="IPR027417">
    <property type="entry name" value="P-loop_NTPase"/>
</dbReference>
<dbReference type="InterPro" id="IPR010230">
    <property type="entry name" value="FeS-cluster_ATPase_SufC"/>
</dbReference>
<dbReference type="AlphaFoldDB" id="A0A7X9HHZ2"/>
<gene>
    <name evidence="5" type="primary">sufC</name>
    <name evidence="5" type="ORF">GYA27_02705</name>
</gene>